<organism evidence="3 4">
    <name type="scientific">Podospora didyma</name>
    <dbReference type="NCBI Taxonomy" id="330526"/>
    <lineage>
        <taxon>Eukaryota</taxon>
        <taxon>Fungi</taxon>
        <taxon>Dikarya</taxon>
        <taxon>Ascomycota</taxon>
        <taxon>Pezizomycotina</taxon>
        <taxon>Sordariomycetes</taxon>
        <taxon>Sordariomycetidae</taxon>
        <taxon>Sordariales</taxon>
        <taxon>Podosporaceae</taxon>
        <taxon>Podospora</taxon>
    </lineage>
</organism>
<sequence length="217" mass="23360">MKTTLFAGVLAALGSSTAVLAQTYLNQSGPFLLKLVSSNRTLDGQYLGACHAGAAVETLCLIGNDSTAINREAATFFWNYTLYDGRPSDTGLLIWNLELTMSMMNVSESMAISFAPNTNVATLLFTPSPSTNTVGFNGSELYVPAWADDSTFRDGEYPNGLGSYQLTNWHACWLFAGTYYYNALAWVAGGVPHNPTCQPVGVVREDLVLETSEPAAE</sequence>
<reference evidence="3" key="1">
    <citation type="journal article" date="2023" name="Mol. Phylogenet. Evol.">
        <title>Genome-scale phylogeny and comparative genomics of the fungal order Sordariales.</title>
        <authorList>
            <person name="Hensen N."/>
            <person name="Bonometti L."/>
            <person name="Westerberg I."/>
            <person name="Brannstrom I.O."/>
            <person name="Guillou S."/>
            <person name="Cros-Aarteil S."/>
            <person name="Calhoun S."/>
            <person name="Haridas S."/>
            <person name="Kuo A."/>
            <person name="Mondo S."/>
            <person name="Pangilinan J."/>
            <person name="Riley R."/>
            <person name="LaButti K."/>
            <person name="Andreopoulos B."/>
            <person name="Lipzen A."/>
            <person name="Chen C."/>
            <person name="Yan M."/>
            <person name="Daum C."/>
            <person name="Ng V."/>
            <person name="Clum A."/>
            <person name="Steindorff A."/>
            <person name="Ohm R.A."/>
            <person name="Martin F."/>
            <person name="Silar P."/>
            <person name="Natvig D.O."/>
            <person name="Lalanne C."/>
            <person name="Gautier V."/>
            <person name="Ament-Velasquez S.L."/>
            <person name="Kruys A."/>
            <person name="Hutchinson M.I."/>
            <person name="Powell A.J."/>
            <person name="Barry K."/>
            <person name="Miller A.N."/>
            <person name="Grigoriev I.V."/>
            <person name="Debuchy R."/>
            <person name="Gladieux P."/>
            <person name="Hiltunen Thoren M."/>
            <person name="Johannesson H."/>
        </authorList>
    </citation>
    <scope>NUCLEOTIDE SEQUENCE</scope>
    <source>
        <strain evidence="3">CBS 232.78</strain>
    </source>
</reference>
<name>A0AAE0KG37_9PEZI</name>
<protein>
    <recommendedName>
        <fullName evidence="2">DUF7907 domain-containing protein</fullName>
    </recommendedName>
</protein>
<evidence type="ECO:0000256" key="1">
    <source>
        <dbReference type="SAM" id="SignalP"/>
    </source>
</evidence>
<dbReference type="InterPro" id="IPR057229">
    <property type="entry name" value="DUF7907"/>
</dbReference>
<evidence type="ECO:0000259" key="2">
    <source>
        <dbReference type="Pfam" id="PF25484"/>
    </source>
</evidence>
<dbReference type="Proteomes" id="UP001285441">
    <property type="component" value="Unassembled WGS sequence"/>
</dbReference>
<gene>
    <name evidence="3" type="ORF">B0H63DRAFT_372113</name>
</gene>
<feature type="chain" id="PRO_5041953899" description="DUF7907 domain-containing protein" evidence="1">
    <location>
        <begin position="22"/>
        <end position="217"/>
    </location>
</feature>
<proteinExistence type="predicted"/>
<evidence type="ECO:0000313" key="3">
    <source>
        <dbReference type="EMBL" id="KAK3375346.1"/>
    </source>
</evidence>
<feature type="domain" description="DUF7907" evidence="2">
    <location>
        <begin position="30"/>
        <end position="205"/>
    </location>
</feature>
<reference evidence="3" key="2">
    <citation type="submission" date="2023-06" db="EMBL/GenBank/DDBJ databases">
        <authorList>
            <consortium name="Lawrence Berkeley National Laboratory"/>
            <person name="Haridas S."/>
            <person name="Hensen N."/>
            <person name="Bonometti L."/>
            <person name="Westerberg I."/>
            <person name="Brannstrom I.O."/>
            <person name="Guillou S."/>
            <person name="Cros-Aarteil S."/>
            <person name="Calhoun S."/>
            <person name="Kuo A."/>
            <person name="Mondo S."/>
            <person name="Pangilinan J."/>
            <person name="Riley R."/>
            <person name="LaButti K."/>
            <person name="Andreopoulos B."/>
            <person name="Lipzen A."/>
            <person name="Chen C."/>
            <person name="Yanf M."/>
            <person name="Daum C."/>
            <person name="Ng V."/>
            <person name="Clum A."/>
            <person name="Steindorff A."/>
            <person name="Ohm R."/>
            <person name="Martin F."/>
            <person name="Silar P."/>
            <person name="Natvig D."/>
            <person name="Lalanne C."/>
            <person name="Gautier V."/>
            <person name="Ament-velasquez S.L."/>
            <person name="Kruys A."/>
            <person name="Hutchinson M.I."/>
            <person name="Powell A.J."/>
            <person name="Barry K."/>
            <person name="Miller A.N."/>
            <person name="Grigoriev I.V."/>
            <person name="Debuchy R."/>
            <person name="Gladieux P."/>
            <person name="Thoren M.H."/>
            <person name="Johannesson H."/>
        </authorList>
    </citation>
    <scope>NUCLEOTIDE SEQUENCE</scope>
    <source>
        <strain evidence="3">CBS 232.78</strain>
    </source>
</reference>
<keyword evidence="4" id="KW-1185">Reference proteome</keyword>
<feature type="non-terminal residue" evidence="3">
    <location>
        <position position="1"/>
    </location>
</feature>
<dbReference type="EMBL" id="JAULSW010000007">
    <property type="protein sequence ID" value="KAK3375346.1"/>
    <property type="molecule type" value="Genomic_DNA"/>
</dbReference>
<accession>A0AAE0KG37</accession>
<dbReference type="Pfam" id="PF25484">
    <property type="entry name" value="DUF7907"/>
    <property type="match status" value="1"/>
</dbReference>
<dbReference type="AlphaFoldDB" id="A0AAE0KG37"/>
<feature type="signal peptide" evidence="1">
    <location>
        <begin position="1"/>
        <end position="21"/>
    </location>
</feature>
<keyword evidence="1" id="KW-0732">Signal</keyword>
<comment type="caution">
    <text evidence="3">The sequence shown here is derived from an EMBL/GenBank/DDBJ whole genome shotgun (WGS) entry which is preliminary data.</text>
</comment>
<evidence type="ECO:0000313" key="4">
    <source>
        <dbReference type="Proteomes" id="UP001285441"/>
    </source>
</evidence>